<evidence type="ECO:0000256" key="2">
    <source>
        <dbReference type="ARBA" id="ARBA00022692"/>
    </source>
</evidence>
<dbReference type="GO" id="GO:0012505">
    <property type="term" value="C:endomembrane system"/>
    <property type="evidence" value="ECO:0007669"/>
    <property type="project" value="UniProtKB-SubCell"/>
</dbReference>
<dbReference type="AlphaFoldDB" id="A0A5P2CUA3"/>
<proteinExistence type="predicted"/>
<organism evidence="8 9">
    <name type="scientific">Streptomyces venezuelae</name>
    <dbReference type="NCBI Taxonomy" id="54571"/>
    <lineage>
        <taxon>Bacteria</taxon>
        <taxon>Bacillati</taxon>
        <taxon>Actinomycetota</taxon>
        <taxon>Actinomycetes</taxon>
        <taxon>Kitasatosporales</taxon>
        <taxon>Streptomycetaceae</taxon>
        <taxon>Streptomyces</taxon>
    </lineage>
</organism>
<accession>A0A5P2CUA3</accession>
<dbReference type="SMART" id="SM00752">
    <property type="entry name" value="HTTM"/>
    <property type="match status" value="1"/>
</dbReference>
<dbReference type="PANTHER" id="PTHR39535:SF2">
    <property type="entry name" value="HTTM DOMAIN-CONTAINING PROTEIN"/>
    <property type="match status" value="1"/>
</dbReference>
<feature type="transmembrane region" description="Helical" evidence="6">
    <location>
        <begin position="12"/>
        <end position="30"/>
    </location>
</feature>
<dbReference type="EMBL" id="CP029190">
    <property type="protein sequence ID" value="QES46504.1"/>
    <property type="molecule type" value="Genomic_DNA"/>
</dbReference>
<protein>
    <recommendedName>
        <fullName evidence="7">HTTM-like domain-containing protein</fullName>
    </recommendedName>
</protein>
<evidence type="ECO:0000256" key="4">
    <source>
        <dbReference type="ARBA" id="ARBA00023136"/>
    </source>
</evidence>
<keyword evidence="2 6" id="KW-0812">Transmembrane</keyword>
<feature type="region of interest" description="Disordered" evidence="5">
    <location>
        <begin position="287"/>
        <end position="323"/>
    </location>
</feature>
<feature type="transmembrane region" description="Helical" evidence="6">
    <location>
        <begin position="148"/>
        <end position="169"/>
    </location>
</feature>
<sequence>MLTRIPVPWTNLYGVARTLIALGTAGTLLFSSTGTLFRPVATLGDHPLCDGVKAAGAFCLVPSDDLQWVQWLCVAVLLVVASGWRPRWTALPHAYVNFSVYTGIAISDGGDQIAMNLVLLLLLPALGDRRRWHWSPNEEVPTSRSRKVWAVLGVSSLMMAQLQMSVLYFQAAVAKLSHAEWADGSAMYYWANDPSFGAPNWMRPLLDPLVTTPTWVAVMTWVPLLVELSLAASLLLPPRVRQILLVVGVAFHFSIAVTMGLWSFAAAMWGGLALLCLPLGTSLRHRTAHTPADPGPGAPDRTEATSSATSSSDNPALRASATN</sequence>
<evidence type="ECO:0000259" key="7">
    <source>
        <dbReference type="SMART" id="SM00752"/>
    </source>
</evidence>
<dbReference type="NCBIfam" id="TIGR04033">
    <property type="entry name" value="export_SdpB"/>
    <property type="match status" value="1"/>
</dbReference>
<evidence type="ECO:0000256" key="6">
    <source>
        <dbReference type="SAM" id="Phobius"/>
    </source>
</evidence>
<dbReference type="InterPro" id="IPR052964">
    <property type="entry name" value="Sporulation_signal_mat"/>
</dbReference>
<evidence type="ECO:0000256" key="5">
    <source>
        <dbReference type="SAM" id="MobiDB-lite"/>
    </source>
</evidence>
<name>A0A5P2CUA3_STRVZ</name>
<keyword evidence="3 6" id="KW-1133">Transmembrane helix</keyword>
<evidence type="ECO:0000256" key="1">
    <source>
        <dbReference type="ARBA" id="ARBA00004127"/>
    </source>
</evidence>
<dbReference type="OrthoDB" id="128729at2"/>
<dbReference type="InterPro" id="IPR053934">
    <property type="entry name" value="HTTM_dom"/>
</dbReference>
<evidence type="ECO:0000313" key="8">
    <source>
        <dbReference type="EMBL" id="QES46504.1"/>
    </source>
</evidence>
<evidence type="ECO:0000313" key="9">
    <source>
        <dbReference type="Proteomes" id="UP000325211"/>
    </source>
</evidence>
<dbReference type="RefSeq" id="WP_150205325.1">
    <property type="nucleotide sequence ID" value="NZ_CP029190.1"/>
</dbReference>
<feature type="domain" description="HTTM-like" evidence="7">
    <location>
        <begin position="4"/>
        <end position="280"/>
    </location>
</feature>
<gene>
    <name evidence="8" type="ORF">DEJ50_00130</name>
</gene>
<reference evidence="8 9" key="1">
    <citation type="submission" date="2018-05" db="EMBL/GenBank/DDBJ databases">
        <title>Streptomyces venezuelae.</title>
        <authorList>
            <person name="Kim W."/>
            <person name="Lee N."/>
            <person name="Cho B.-K."/>
        </authorList>
    </citation>
    <scope>NUCLEOTIDE SEQUENCE [LARGE SCALE GENOMIC DNA]</scope>
    <source>
        <strain evidence="8 9">ATCC 21782</strain>
    </source>
</reference>
<dbReference type="InterPro" id="IPR023894">
    <property type="entry name" value="Sporulation_SdpB"/>
</dbReference>
<dbReference type="InterPro" id="IPR011020">
    <property type="entry name" value="HTTM-like"/>
</dbReference>
<keyword evidence="4 6" id="KW-0472">Membrane</keyword>
<dbReference type="PANTHER" id="PTHR39535">
    <property type="entry name" value="SPORULATION-DELAYING PROTEIN SDPB"/>
    <property type="match status" value="1"/>
</dbReference>
<feature type="transmembrane region" description="Helical" evidence="6">
    <location>
        <begin position="68"/>
        <end position="84"/>
    </location>
</feature>
<feature type="transmembrane region" description="Helical" evidence="6">
    <location>
        <begin position="215"/>
        <end position="236"/>
    </location>
</feature>
<dbReference type="Pfam" id="PF05090">
    <property type="entry name" value="HTTM"/>
    <property type="match status" value="1"/>
</dbReference>
<feature type="transmembrane region" description="Helical" evidence="6">
    <location>
        <begin position="243"/>
        <end position="265"/>
    </location>
</feature>
<evidence type="ECO:0000256" key="3">
    <source>
        <dbReference type="ARBA" id="ARBA00022989"/>
    </source>
</evidence>
<comment type="subcellular location">
    <subcellularLocation>
        <location evidence="1">Endomembrane system</location>
        <topology evidence="1">Multi-pass membrane protein</topology>
    </subcellularLocation>
</comment>
<dbReference type="Proteomes" id="UP000325211">
    <property type="component" value="Chromosome"/>
</dbReference>